<proteinExistence type="predicted"/>
<evidence type="ECO:0000313" key="5">
    <source>
        <dbReference type="Proteomes" id="UP000694388"/>
    </source>
</evidence>
<dbReference type="InterPro" id="IPR003131">
    <property type="entry name" value="T1-type_BTB"/>
</dbReference>
<accession>A0A8C4N259</accession>
<feature type="compositionally biased region" description="Basic and acidic residues" evidence="1">
    <location>
        <begin position="29"/>
        <end position="47"/>
    </location>
</feature>
<dbReference type="Ensembl" id="ENSEBUT00000000843.1">
    <property type="protein sequence ID" value="ENSEBUP00000000543.1"/>
    <property type="gene ID" value="ENSEBUG00000000668.1"/>
</dbReference>
<dbReference type="PANTHER" id="PTHR14499:SF136">
    <property type="entry name" value="GH08630P"/>
    <property type="match status" value="1"/>
</dbReference>
<dbReference type="Pfam" id="PF02214">
    <property type="entry name" value="BTB_2"/>
    <property type="match status" value="1"/>
</dbReference>
<name>A0A8C4N259_EPTBU</name>
<dbReference type="GeneTree" id="ENSGT00940000159552"/>
<evidence type="ECO:0000313" key="4">
    <source>
        <dbReference type="Ensembl" id="ENSEBUP00000000543.1"/>
    </source>
</evidence>
<evidence type="ECO:0000259" key="3">
    <source>
        <dbReference type="Pfam" id="PF19323"/>
    </source>
</evidence>
<dbReference type="Pfam" id="PF19323">
    <property type="entry name" value="KCTD4_C"/>
    <property type="match status" value="1"/>
</dbReference>
<feature type="domain" description="Potassium channel tetramerisation-type BTB" evidence="2">
    <location>
        <begin position="71"/>
        <end position="135"/>
    </location>
</feature>
<dbReference type="Ensembl" id="ENSEBUT00000000853.1">
    <property type="protein sequence ID" value="ENSEBUP00000000552.1"/>
    <property type="gene ID" value="ENSEBUG00000000668.1"/>
</dbReference>
<dbReference type="Gene3D" id="3.30.710.10">
    <property type="entry name" value="Potassium Channel Kv1.1, Chain A"/>
    <property type="match status" value="1"/>
</dbReference>
<dbReference type="InterPro" id="IPR011333">
    <property type="entry name" value="SKP1/BTB/POZ_sf"/>
</dbReference>
<feature type="domain" description="BTB/POZ" evidence="3">
    <location>
        <begin position="186"/>
        <end position="304"/>
    </location>
</feature>
<sequence length="304" mass="33337">MIHCWTMICSRDSDGAMKERGSEGGSVKGSRDAERQKESNGRGEMQRKAGSVKGQERGKDESRTGSERSVVKLCVGGTYYAATWETLAQFPDSVPARLARGEEVPGAGLPDMGDGVMFIEADGMLFRHVLSFLRAATPAAANALVLPEGFHEAEALSRDADQLRLPALRAALIQRFGDSLARPPVSFLELCDRTDSGQGVRVFCTVPRFLDKLKARVVSISKSRLERFPPECILSTSALLFRHVARAESGAKLLLKDDSLFICPLESLKHEFAVLALREGFQLHTALDRTGIPLAQYDALHFFK</sequence>
<feature type="compositionally biased region" description="Basic and acidic residues" evidence="1">
    <location>
        <begin position="13"/>
        <end position="22"/>
    </location>
</feature>
<organism evidence="4 5">
    <name type="scientific">Eptatretus burgeri</name>
    <name type="common">Inshore hagfish</name>
    <dbReference type="NCBI Taxonomy" id="7764"/>
    <lineage>
        <taxon>Eukaryota</taxon>
        <taxon>Metazoa</taxon>
        <taxon>Chordata</taxon>
        <taxon>Craniata</taxon>
        <taxon>Vertebrata</taxon>
        <taxon>Cyclostomata</taxon>
        <taxon>Myxini</taxon>
        <taxon>Myxiniformes</taxon>
        <taxon>Myxinidae</taxon>
        <taxon>Eptatretinae</taxon>
        <taxon>Eptatretus</taxon>
    </lineage>
</organism>
<protein>
    <submittedName>
        <fullName evidence="4">Potassium channel tetramerization domain containing 4</fullName>
    </submittedName>
</protein>
<dbReference type="PANTHER" id="PTHR14499">
    <property type="entry name" value="POTASSIUM CHANNEL TETRAMERIZATION DOMAIN-CONTAINING"/>
    <property type="match status" value="1"/>
</dbReference>
<dbReference type="GO" id="GO:0051260">
    <property type="term" value="P:protein homooligomerization"/>
    <property type="evidence" value="ECO:0007669"/>
    <property type="project" value="InterPro"/>
</dbReference>
<dbReference type="AlphaFoldDB" id="A0A8C4N259"/>
<dbReference type="OMA" id="GKKPVQH"/>
<feature type="region of interest" description="Disordered" evidence="1">
    <location>
        <begin position="13"/>
        <end position="67"/>
    </location>
</feature>
<reference evidence="4" key="1">
    <citation type="submission" date="2025-05" db="UniProtKB">
        <authorList>
            <consortium name="Ensembl"/>
        </authorList>
    </citation>
    <scope>IDENTIFICATION</scope>
</reference>
<evidence type="ECO:0000256" key="1">
    <source>
        <dbReference type="SAM" id="MobiDB-lite"/>
    </source>
</evidence>
<feature type="compositionally biased region" description="Basic and acidic residues" evidence="1">
    <location>
        <begin position="54"/>
        <end position="67"/>
    </location>
</feature>
<dbReference type="Proteomes" id="UP000694388">
    <property type="component" value="Unplaced"/>
</dbReference>
<dbReference type="SUPFAM" id="SSF54695">
    <property type="entry name" value="POZ domain"/>
    <property type="match status" value="1"/>
</dbReference>
<keyword evidence="5" id="KW-1185">Reference proteome</keyword>
<evidence type="ECO:0000259" key="2">
    <source>
        <dbReference type="Pfam" id="PF02214"/>
    </source>
</evidence>
<dbReference type="InterPro" id="IPR045740">
    <property type="entry name" value="KCTD4_C"/>
</dbReference>